<dbReference type="Pfam" id="PF01753">
    <property type="entry name" value="zf-MYND"/>
    <property type="match status" value="1"/>
</dbReference>
<dbReference type="Gene3D" id="2.170.270.10">
    <property type="entry name" value="SET domain"/>
    <property type="match status" value="1"/>
</dbReference>
<dbReference type="Gene3D" id="6.10.140.2220">
    <property type="match status" value="1"/>
</dbReference>
<feature type="domain" description="MYND-type" evidence="7">
    <location>
        <begin position="64"/>
        <end position="108"/>
    </location>
</feature>
<keyword evidence="2 4" id="KW-0863">Zinc-finger</keyword>
<evidence type="ECO:0000256" key="3">
    <source>
        <dbReference type="ARBA" id="ARBA00022833"/>
    </source>
</evidence>
<feature type="region of interest" description="Disordered" evidence="5">
    <location>
        <begin position="1"/>
        <end position="31"/>
    </location>
</feature>
<dbReference type="PROSITE" id="PS01360">
    <property type="entry name" value="ZF_MYND_1"/>
    <property type="match status" value="1"/>
</dbReference>
<evidence type="ECO:0000256" key="1">
    <source>
        <dbReference type="ARBA" id="ARBA00022723"/>
    </source>
</evidence>
<dbReference type="PROSITE" id="PS50865">
    <property type="entry name" value="ZF_MYND_2"/>
    <property type="match status" value="1"/>
</dbReference>
<dbReference type="Pfam" id="PF00856">
    <property type="entry name" value="SET"/>
    <property type="match status" value="1"/>
</dbReference>
<evidence type="ECO:0000259" key="7">
    <source>
        <dbReference type="PROSITE" id="PS50865"/>
    </source>
</evidence>
<dbReference type="PANTHER" id="PTHR12197:SF251">
    <property type="entry name" value="EG:BACR7C10.4 PROTEIN"/>
    <property type="match status" value="1"/>
</dbReference>
<organism evidence="8 9">
    <name type="scientific">Penicillium diatomitis</name>
    <dbReference type="NCBI Taxonomy" id="2819901"/>
    <lineage>
        <taxon>Eukaryota</taxon>
        <taxon>Fungi</taxon>
        <taxon>Dikarya</taxon>
        <taxon>Ascomycota</taxon>
        <taxon>Pezizomycotina</taxon>
        <taxon>Eurotiomycetes</taxon>
        <taxon>Eurotiomycetidae</taxon>
        <taxon>Eurotiales</taxon>
        <taxon>Aspergillaceae</taxon>
        <taxon>Penicillium</taxon>
    </lineage>
</organism>
<reference evidence="8" key="2">
    <citation type="journal article" date="2023" name="IMA Fungus">
        <title>Comparative genomic study of the Penicillium genus elucidates a diverse pangenome and 15 lateral gene transfer events.</title>
        <authorList>
            <person name="Petersen C."/>
            <person name="Sorensen T."/>
            <person name="Nielsen M.R."/>
            <person name="Sondergaard T.E."/>
            <person name="Sorensen J.L."/>
            <person name="Fitzpatrick D.A."/>
            <person name="Frisvad J.C."/>
            <person name="Nielsen K.L."/>
        </authorList>
    </citation>
    <scope>NUCLEOTIDE SEQUENCE</scope>
    <source>
        <strain evidence="8">IBT 30728</strain>
    </source>
</reference>
<dbReference type="GO" id="GO:0005634">
    <property type="term" value="C:nucleus"/>
    <property type="evidence" value="ECO:0007669"/>
    <property type="project" value="TreeGrafter"/>
</dbReference>
<dbReference type="InterPro" id="IPR050869">
    <property type="entry name" value="H3K4_H4K5_MeTrfase"/>
</dbReference>
<dbReference type="PANTHER" id="PTHR12197">
    <property type="entry name" value="HISTONE-LYSINE N-METHYLTRANSFERASE SMYD"/>
    <property type="match status" value="1"/>
</dbReference>
<evidence type="ECO:0000256" key="5">
    <source>
        <dbReference type="SAM" id="MobiDB-lite"/>
    </source>
</evidence>
<gene>
    <name evidence="8" type="ORF">N7539_005128</name>
</gene>
<sequence>MQSAIRSSPNGISSTVSNASPGPAPNGMGNGLFATKDVPIGQNVVHAKQPLVAVLDTPRLEDTCSGCFGKRQMETGTELKACTICRIARYCDRTCQIKDWKSGHSLECAIFQNLKPQILPVNGRALLRIVLRASKNKCPPEEMKLFTNLETHIQEVSESQAHLDRMNLLSKAVKNYSDVDISQEVIMGYAARLDINSFNLTTAMYDRIGLYLHPFAALINHSCDYNATVGFDGEELYVKAIRPIKKDEQIFISYIDTTTPYAVRRKELSERYFFNCLCTKCAKGTNTPEDHFMKPPWDTAALEIAEKEALELMQEATHLDSKPQEQIKPLESAMHILKKTSHWPLTRQPYASLRDQLILSLLSVNNFSKAFLHAAIRYLRIDSVIYSPSHPIRQLHGWVLAKLAIYLSQEGFESEFREAALIQESQMNFHYVLWYLLADLTSRQGESCTVPSFKRLVSANFAQVHNEFKANGIDPSKSKAVVSGEWKKLERLVEIALDRE</sequence>
<keyword evidence="1" id="KW-0479">Metal-binding</keyword>
<evidence type="ECO:0000313" key="8">
    <source>
        <dbReference type="EMBL" id="KAJ5485140.1"/>
    </source>
</evidence>
<proteinExistence type="predicted"/>
<evidence type="ECO:0000259" key="6">
    <source>
        <dbReference type="PROSITE" id="PS50280"/>
    </source>
</evidence>
<protein>
    <recommendedName>
        <fullName evidence="10">Suppressor of anucleate metulae protein B</fullName>
    </recommendedName>
</protein>
<keyword evidence="3" id="KW-0862">Zinc</keyword>
<reference evidence="8" key="1">
    <citation type="submission" date="2022-12" db="EMBL/GenBank/DDBJ databases">
        <authorList>
            <person name="Petersen C."/>
        </authorList>
    </citation>
    <scope>NUCLEOTIDE SEQUENCE</scope>
    <source>
        <strain evidence="8">IBT 30728</strain>
    </source>
</reference>
<accession>A0A9W9X7J9</accession>
<evidence type="ECO:0000256" key="4">
    <source>
        <dbReference type="PROSITE-ProRule" id="PRU00134"/>
    </source>
</evidence>
<comment type="caution">
    <text evidence="8">The sequence shown here is derived from an EMBL/GenBank/DDBJ whole genome shotgun (WGS) entry which is preliminary data.</text>
</comment>
<dbReference type="InterPro" id="IPR046341">
    <property type="entry name" value="SET_dom_sf"/>
</dbReference>
<evidence type="ECO:0000313" key="9">
    <source>
        <dbReference type="Proteomes" id="UP001148312"/>
    </source>
</evidence>
<dbReference type="AlphaFoldDB" id="A0A9W9X7J9"/>
<dbReference type="InterPro" id="IPR002893">
    <property type="entry name" value="Znf_MYND"/>
</dbReference>
<dbReference type="PROSITE" id="PS50280">
    <property type="entry name" value="SET"/>
    <property type="match status" value="1"/>
</dbReference>
<evidence type="ECO:0008006" key="10">
    <source>
        <dbReference type="Google" id="ProtNLM"/>
    </source>
</evidence>
<dbReference type="GeneID" id="81624979"/>
<dbReference type="EMBL" id="JAPWDQ010000005">
    <property type="protein sequence ID" value="KAJ5485140.1"/>
    <property type="molecule type" value="Genomic_DNA"/>
</dbReference>
<dbReference type="RefSeq" id="XP_056789924.1">
    <property type="nucleotide sequence ID" value="XM_056934730.1"/>
</dbReference>
<keyword evidence="9" id="KW-1185">Reference proteome</keyword>
<dbReference type="Proteomes" id="UP001148312">
    <property type="component" value="Unassembled WGS sequence"/>
</dbReference>
<dbReference type="GO" id="GO:0008270">
    <property type="term" value="F:zinc ion binding"/>
    <property type="evidence" value="ECO:0007669"/>
    <property type="project" value="UniProtKB-KW"/>
</dbReference>
<dbReference type="Gene3D" id="1.10.220.160">
    <property type="match status" value="1"/>
</dbReference>
<dbReference type="InterPro" id="IPR001214">
    <property type="entry name" value="SET_dom"/>
</dbReference>
<feature type="compositionally biased region" description="Polar residues" evidence="5">
    <location>
        <begin position="1"/>
        <end position="20"/>
    </location>
</feature>
<evidence type="ECO:0000256" key="2">
    <source>
        <dbReference type="ARBA" id="ARBA00022771"/>
    </source>
</evidence>
<dbReference type="SUPFAM" id="SSF82199">
    <property type="entry name" value="SET domain"/>
    <property type="match status" value="1"/>
</dbReference>
<name>A0A9W9X7J9_9EURO</name>
<feature type="domain" description="SET" evidence="6">
    <location>
        <begin position="10"/>
        <end position="255"/>
    </location>
</feature>